<dbReference type="OrthoDB" id="7451095at2"/>
<protein>
    <submittedName>
        <fullName evidence="1">Putative lumazine-binding</fullName>
    </submittedName>
</protein>
<dbReference type="EMBL" id="FORA01000006">
    <property type="protein sequence ID" value="SFJ75424.1"/>
    <property type="molecule type" value="Genomic_DNA"/>
</dbReference>
<evidence type="ECO:0000313" key="2">
    <source>
        <dbReference type="Proteomes" id="UP000199110"/>
    </source>
</evidence>
<reference evidence="1 2" key="1">
    <citation type="submission" date="2016-10" db="EMBL/GenBank/DDBJ databases">
        <authorList>
            <person name="de Groot N.N."/>
        </authorList>
    </citation>
    <scope>NUCLEOTIDE SEQUENCE [LARGE SCALE GENOMIC DNA]</scope>
    <source>
        <strain evidence="1 2">DSM 19073</strain>
    </source>
</reference>
<keyword evidence="2" id="KW-1185">Reference proteome</keyword>
<dbReference type="AlphaFoldDB" id="A0A1I3TVY4"/>
<dbReference type="RefSeq" id="WP_092784208.1">
    <property type="nucleotide sequence ID" value="NZ_FORA01000006.1"/>
</dbReference>
<dbReference type="InterPro" id="IPR032710">
    <property type="entry name" value="NTF2-like_dom_sf"/>
</dbReference>
<dbReference type="Gene3D" id="3.10.450.50">
    <property type="match status" value="1"/>
</dbReference>
<proteinExistence type="predicted"/>
<evidence type="ECO:0000313" key="1">
    <source>
        <dbReference type="EMBL" id="SFJ75424.1"/>
    </source>
</evidence>
<dbReference type="Pfam" id="PF12893">
    <property type="entry name" value="Lumazine_bd_2"/>
    <property type="match status" value="1"/>
</dbReference>
<dbReference type="Proteomes" id="UP000199110">
    <property type="component" value="Unassembled WGS sequence"/>
</dbReference>
<organism evidence="1 2">
    <name type="scientific">Jannaschia pohangensis</name>
    <dbReference type="NCBI Taxonomy" id="390807"/>
    <lineage>
        <taxon>Bacteria</taxon>
        <taxon>Pseudomonadati</taxon>
        <taxon>Pseudomonadota</taxon>
        <taxon>Alphaproteobacteria</taxon>
        <taxon>Rhodobacterales</taxon>
        <taxon>Roseobacteraceae</taxon>
        <taxon>Jannaschia</taxon>
    </lineage>
</organism>
<accession>A0A1I3TVY4</accession>
<name>A0A1I3TVY4_9RHOB</name>
<sequence length="126" mass="14387">MSVDDFAEVGGLISAYFDGLYHADSARLRDVFHPRLAYVCATEGDEIYLDLETYMARIDEREGPAARNEPRQEAILEMSFASPRLAHVTAAMSMMGRRYLDHLTLVRQGRDWRIISKVFAYVPERG</sequence>
<dbReference type="InterPro" id="IPR039437">
    <property type="entry name" value="FrzH/put_lumazine-bd"/>
</dbReference>
<gene>
    <name evidence="1" type="ORF">SAMN04488095_3574</name>
</gene>
<dbReference type="SUPFAM" id="SSF54427">
    <property type="entry name" value="NTF2-like"/>
    <property type="match status" value="1"/>
</dbReference>
<dbReference type="STRING" id="390807.SAMN04488095_3574"/>